<comment type="subunit">
    <text evidence="6">Component of the Arp2/3 complex.</text>
</comment>
<evidence type="ECO:0000256" key="4">
    <source>
        <dbReference type="ARBA" id="ARBA00023203"/>
    </source>
</evidence>
<evidence type="ECO:0000313" key="9">
    <source>
        <dbReference type="RefSeq" id="XP_014672324.1"/>
    </source>
</evidence>
<keyword evidence="5 6" id="KW-0206">Cytoskeleton</keyword>
<dbReference type="SUPFAM" id="SSF69060">
    <property type="entry name" value="Arp2/3 complex 21 kDa subunit ARPC3"/>
    <property type="match status" value="1"/>
</dbReference>
<dbReference type="Gene3D" id="1.10.1760.10">
    <property type="entry name" value="Actin-related protein 2/3 complex subunit 3"/>
    <property type="match status" value="1"/>
</dbReference>
<evidence type="ECO:0000256" key="2">
    <source>
        <dbReference type="ARBA" id="ARBA00010856"/>
    </source>
</evidence>
<dbReference type="Pfam" id="PF04062">
    <property type="entry name" value="P21-Arc"/>
    <property type="match status" value="1"/>
</dbReference>
<organism evidence="7 9">
    <name type="scientific">Priapulus caudatus</name>
    <name type="common">Priapulid worm</name>
    <dbReference type="NCBI Taxonomy" id="37621"/>
    <lineage>
        <taxon>Eukaryota</taxon>
        <taxon>Metazoa</taxon>
        <taxon>Ecdysozoa</taxon>
        <taxon>Scalidophora</taxon>
        <taxon>Priapulida</taxon>
        <taxon>Priapulimorpha</taxon>
        <taxon>Priapulimorphida</taxon>
        <taxon>Priapulidae</taxon>
        <taxon>Priapulus</taxon>
    </lineage>
</organism>
<evidence type="ECO:0000313" key="7">
    <source>
        <dbReference type="Proteomes" id="UP000695022"/>
    </source>
</evidence>
<dbReference type="PIRSF" id="PIRSF016315">
    <property type="entry name" value="ARP2/3_P21-Arc"/>
    <property type="match status" value="1"/>
</dbReference>
<dbReference type="InterPro" id="IPR036753">
    <property type="entry name" value="ARPC3_sf"/>
</dbReference>
<comment type="function">
    <text evidence="6">Functions as component of the Arp2/3 complex which is involved in regulation of actin polymerization and together with an activating nucleation-promoting factor (NPF) mediates the formation of branched actin networks.</text>
</comment>
<dbReference type="GeneID" id="106812854"/>
<dbReference type="InterPro" id="IPR007204">
    <property type="entry name" value="ARPC3"/>
</dbReference>
<gene>
    <name evidence="8 9" type="primary">LOC106812854</name>
</gene>
<protein>
    <recommendedName>
        <fullName evidence="6">Actin-related protein 2/3 complex subunit 3</fullName>
    </recommendedName>
</protein>
<keyword evidence="4 6" id="KW-0009">Actin-binding</keyword>
<comment type="subcellular location">
    <subcellularLocation>
        <location evidence="1 6">Cytoplasm</location>
        <location evidence="1 6">Cytoskeleton</location>
    </subcellularLocation>
</comment>
<evidence type="ECO:0000256" key="1">
    <source>
        <dbReference type="ARBA" id="ARBA00004245"/>
    </source>
</evidence>
<keyword evidence="3 6" id="KW-0963">Cytoplasm</keyword>
<dbReference type="RefSeq" id="XP_014672323.1">
    <property type="nucleotide sequence ID" value="XM_014816837.1"/>
</dbReference>
<evidence type="ECO:0000256" key="5">
    <source>
        <dbReference type="ARBA" id="ARBA00023212"/>
    </source>
</evidence>
<evidence type="ECO:0000256" key="3">
    <source>
        <dbReference type="ARBA" id="ARBA00022490"/>
    </source>
</evidence>
<evidence type="ECO:0000313" key="8">
    <source>
        <dbReference type="RefSeq" id="XP_014672323.1"/>
    </source>
</evidence>
<dbReference type="RefSeq" id="XP_014672324.1">
    <property type="nucleotide sequence ID" value="XM_014816838.1"/>
</dbReference>
<proteinExistence type="inferred from homology"/>
<evidence type="ECO:0000256" key="6">
    <source>
        <dbReference type="PIRNR" id="PIRNR016315"/>
    </source>
</evidence>
<dbReference type="PANTHER" id="PTHR12391">
    <property type="entry name" value="ARP2/3 COMPLEX 21 KD SUBUNIT"/>
    <property type="match status" value="1"/>
</dbReference>
<keyword evidence="7" id="KW-1185">Reference proteome</keyword>
<dbReference type="Proteomes" id="UP000695022">
    <property type="component" value="Unplaced"/>
</dbReference>
<comment type="similarity">
    <text evidence="2 6">Belongs to the ARPC3 family.</text>
</comment>
<sequence>MPAYHSSLTSTLKVGNMAMLPLKTQFKGPAPKEAGDSDIIDEAIYFFKANVFFRNYEIKSEADRTLIYITLYITETLKKLQKCGSKNQALKEMHTLALQRFDIPGEAGFPLNGIFARPADRNEEETMRLYILQIRQETGVRVSEKVFDPVTDKPTKWWLCFAKRRFMDKALTMPGNSY</sequence>
<accession>A0ABM1EJF3</accession>
<name>A0ABM1EJF3_PRICU</name>
<reference evidence="8 9" key="1">
    <citation type="submission" date="2025-05" db="UniProtKB">
        <authorList>
            <consortium name="RefSeq"/>
        </authorList>
    </citation>
    <scope>IDENTIFICATION</scope>
</reference>